<feature type="domain" description="Response regulatory" evidence="8">
    <location>
        <begin position="275"/>
        <end position="395"/>
    </location>
</feature>
<evidence type="ECO:0000256" key="1">
    <source>
        <dbReference type="ARBA" id="ARBA00000085"/>
    </source>
</evidence>
<evidence type="ECO:0000313" key="9">
    <source>
        <dbReference type="EMBL" id="GGY19101.1"/>
    </source>
</evidence>
<dbReference type="Gene3D" id="3.40.50.2300">
    <property type="match status" value="1"/>
</dbReference>
<dbReference type="Gene3D" id="1.10.287.130">
    <property type="match status" value="1"/>
</dbReference>
<dbReference type="InterPro" id="IPR003661">
    <property type="entry name" value="HisK_dim/P_dom"/>
</dbReference>
<dbReference type="GO" id="GO:0005886">
    <property type="term" value="C:plasma membrane"/>
    <property type="evidence" value="ECO:0007669"/>
    <property type="project" value="TreeGrafter"/>
</dbReference>
<dbReference type="GO" id="GO:0009927">
    <property type="term" value="F:histidine phosphotransfer kinase activity"/>
    <property type="evidence" value="ECO:0007669"/>
    <property type="project" value="TreeGrafter"/>
</dbReference>
<dbReference type="Pfam" id="PF00072">
    <property type="entry name" value="Response_reg"/>
    <property type="match status" value="1"/>
</dbReference>
<comment type="caution">
    <text evidence="9">The sequence shown here is derived from an EMBL/GenBank/DDBJ whole genome shotgun (WGS) entry which is preliminary data.</text>
</comment>
<reference evidence="9" key="2">
    <citation type="submission" date="2020-09" db="EMBL/GenBank/DDBJ databases">
        <authorList>
            <person name="Sun Q."/>
            <person name="Kim S."/>
        </authorList>
    </citation>
    <scope>NUCLEOTIDE SEQUENCE</scope>
    <source>
        <strain evidence="9">KCTC 32182</strain>
    </source>
</reference>
<evidence type="ECO:0000259" key="7">
    <source>
        <dbReference type="PROSITE" id="PS50109"/>
    </source>
</evidence>
<evidence type="ECO:0000256" key="3">
    <source>
        <dbReference type="ARBA" id="ARBA00022553"/>
    </source>
</evidence>
<dbReference type="InterPro" id="IPR001789">
    <property type="entry name" value="Sig_transdc_resp-reg_receiver"/>
</dbReference>
<dbReference type="CDD" id="cd17546">
    <property type="entry name" value="REC_hyHK_CKI1_RcsC-like"/>
    <property type="match status" value="1"/>
</dbReference>
<dbReference type="EMBL" id="BMYX01000013">
    <property type="protein sequence ID" value="GGY19101.1"/>
    <property type="molecule type" value="Genomic_DNA"/>
</dbReference>
<keyword evidence="5" id="KW-0418">Kinase</keyword>
<dbReference type="CDD" id="cd00082">
    <property type="entry name" value="HisKA"/>
    <property type="match status" value="1"/>
</dbReference>
<dbReference type="SUPFAM" id="SSF47384">
    <property type="entry name" value="Homodimeric domain of signal transducing histidine kinase"/>
    <property type="match status" value="1"/>
</dbReference>
<dbReference type="InterPro" id="IPR003594">
    <property type="entry name" value="HATPase_dom"/>
</dbReference>
<dbReference type="SUPFAM" id="SSF55874">
    <property type="entry name" value="ATPase domain of HSP90 chaperone/DNA topoisomerase II/histidine kinase"/>
    <property type="match status" value="1"/>
</dbReference>
<gene>
    <name evidence="9" type="ORF">GCM10011289_23170</name>
</gene>
<dbReference type="InterPro" id="IPR036641">
    <property type="entry name" value="HPT_dom_sf"/>
</dbReference>
<dbReference type="PROSITE" id="PS50109">
    <property type="entry name" value="HIS_KIN"/>
    <property type="match status" value="1"/>
</dbReference>
<name>A0A918UAV6_9NEIS</name>
<evidence type="ECO:0000313" key="10">
    <source>
        <dbReference type="Proteomes" id="UP000645257"/>
    </source>
</evidence>
<comment type="catalytic activity">
    <reaction evidence="1">
        <text>ATP + protein L-histidine = ADP + protein N-phospho-L-histidine.</text>
        <dbReference type="EC" id="2.7.13.3"/>
    </reaction>
</comment>
<reference evidence="9" key="1">
    <citation type="journal article" date="2014" name="Int. J. Syst. Evol. Microbiol.">
        <title>Complete genome sequence of Corynebacterium casei LMG S-19264T (=DSM 44701T), isolated from a smear-ripened cheese.</title>
        <authorList>
            <consortium name="US DOE Joint Genome Institute (JGI-PGF)"/>
            <person name="Walter F."/>
            <person name="Albersmeier A."/>
            <person name="Kalinowski J."/>
            <person name="Ruckert C."/>
        </authorList>
    </citation>
    <scope>NUCLEOTIDE SEQUENCE</scope>
    <source>
        <strain evidence="9">KCTC 32182</strain>
    </source>
</reference>
<dbReference type="SMART" id="SM00448">
    <property type="entry name" value="REC"/>
    <property type="match status" value="1"/>
</dbReference>
<dbReference type="PANTHER" id="PTHR43047">
    <property type="entry name" value="TWO-COMPONENT HISTIDINE PROTEIN KINASE"/>
    <property type="match status" value="1"/>
</dbReference>
<dbReference type="AlphaFoldDB" id="A0A918UAV6"/>
<dbReference type="EC" id="2.7.13.3" evidence="2"/>
<keyword evidence="10" id="KW-1185">Reference proteome</keyword>
<dbReference type="RefSeq" id="WP_189534459.1">
    <property type="nucleotide sequence ID" value="NZ_BMYX01000013.1"/>
</dbReference>
<evidence type="ECO:0000256" key="4">
    <source>
        <dbReference type="ARBA" id="ARBA00022679"/>
    </source>
</evidence>
<dbReference type="InterPro" id="IPR036097">
    <property type="entry name" value="HisK_dim/P_sf"/>
</dbReference>
<dbReference type="SUPFAM" id="SSF47226">
    <property type="entry name" value="Histidine-containing phosphotransfer domain, HPT domain"/>
    <property type="match status" value="1"/>
</dbReference>
<keyword evidence="3 6" id="KW-0597">Phosphoprotein</keyword>
<proteinExistence type="predicted"/>
<evidence type="ECO:0000259" key="8">
    <source>
        <dbReference type="PROSITE" id="PS50110"/>
    </source>
</evidence>
<accession>A0A918UAV6</accession>
<dbReference type="Gene3D" id="1.20.120.160">
    <property type="entry name" value="HPT domain"/>
    <property type="match status" value="1"/>
</dbReference>
<dbReference type="Gene3D" id="3.30.565.10">
    <property type="entry name" value="Histidine kinase-like ATPase, C-terminal domain"/>
    <property type="match status" value="1"/>
</dbReference>
<dbReference type="Proteomes" id="UP000645257">
    <property type="component" value="Unassembled WGS sequence"/>
</dbReference>
<dbReference type="Pfam" id="PF02518">
    <property type="entry name" value="HATPase_c"/>
    <property type="match status" value="1"/>
</dbReference>
<dbReference type="InterPro" id="IPR036890">
    <property type="entry name" value="HATPase_C_sf"/>
</dbReference>
<dbReference type="PROSITE" id="PS50110">
    <property type="entry name" value="RESPONSE_REGULATORY"/>
    <property type="match status" value="1"/>
</dbReference>
<dbReference type="SMART" id="SM00387">
    <property type="entry name" value="HATPase_c"/>
    <property type="match status" value="1"/>
</dbReference>
<feature type="domain" description="Histidine kinase" evidence="7">
    <location>
        <begin position="41"/>
        <end position="258"/>
    </location>
</feature>
<dbReference type="GO" id="GO:0000155">
    <property type="term" value="F:phosphorelay sensor kinase activity"/>
    <property type="evidence" value="ECO:0007669"/>
    <property type="project" value="InterPro"/>
</dbReference>
<protein>
    <recommendedName>
        <fullName evidence="2">histidine kinase</fullName>
        <ecNumber evidence="2">2.7.13.3</ecNumber>
    </recommendedName>
</protein>
<sequence length="536" mass="58766">MSTPTRKPSLTTRLRHLFRAAPTGDAPAAPIAPQLPIILATLGHEIRTPLNAILGRIELAMHEDALPAHAAEHLRHAHEAGRQLNDLLQHLVDAARWQSGDVPLVVEAFSPRQLADDLASLYSDIARRKGLQFHTCVTVAPELLVRGDVTQIRQILGNLLSNAVKFTDKGEVTMTATAACKNGQRIELEYRIADTGPGMDTARQQTLFTPFSAEGDHAGTGLGLYLSSRMTRAMSGHLALNSRPGQGTVASLRLDLPLSTLAVDTDGEPGVAGARALIVDDAMPNRLLLRHQLHHLGLRASEAENARHALSVWTPGQFELVLVDYHMHGMAGPELVRRMRAIEATANSSRRSVIIGLTAHQAGRIRDTFLAAGCDDCLEKPVSLANLHQTINKWLETPSGKKGSAMEDEHVWRVLDPQTLYRLSYGNSDFEKQFVESVLEANVKDIDLAWHAFERGDGEGMYTSLHRLAGVGRMIAKDDLAAKLENLLNAARIETPDRIGKEFRQGMTILSQLEVDLRHYLKRLPPPTATTDRAPT</sequence>
<dbReference type="PRINTS" id="PR00344">
    <property type="entry name" value="BCTRLSENSOR"/>
</dbReference>
<dbReference type="PANTHER" id="PTHR43047:SF72">
    <property type="entry name" value="OSMOSENSING HISTIDINE PROTEIN KINASE SLN1"/>
    <property type="match status" value="1"/>
</dbReference>
<evidence type="ECO:0000256" key="5">
    <source>
        <dbReference type="ARBA" id="ARBA00022777"/>
    </source>
</evidence>
<dbReference type="Pfam" id="PF00512">
    <property type="entry name" value="HisKA"/>
    <property type="match status" value="1"/>
</dbReference>
<dbReference type="InterPro" id="IPR004358">
    <property type="entry name" value="Sig_transdc_His_kin-like_C"/>
</dbReference>
<dbReference type="SMART" id="SM00388">
    <property type="entry name" value="HisKA"/>
    <property type="match status" value="1"/>
</dbReference>
<feature type="modified residue" description="4-aspartylphosphate" evidence="6">
    <location>
        <position position="324"/>
    </location>
</feature>
<evidence type="ECO:0000256" key="6">
    <source>
        <dbReference type="PROSITE-ProRule" id="PRU00169"/>
    </source>
</evidence>
<evidence type="ECO:0000256" key="2">
    <source>
        <dbReference type="ARBA" id="ARBA00012438"/>
    </source>
</evidence>
<dbReference type="InterPro" id="IPR011006">
    <property type="entry name" value="CheY-like_superfamily"/>
</dbReference>
<keyword evidence="4" id="KW-0808">Transferase</keyword>
<dbReference type="InterPro" id="IPR005467">
    <property type="entry name" value="His_kinase_dom"/>
</dbReference>
<organism evidence="9 10">
    <name type="scientific">Paludibacterium paludis</name>
    <dbReference type="NCBI Taxonomy" id="1225769"/>
    <lineage>
        <taxon>Bacteria</taxon>
        <taxon>Pseudomonadati</taxon>
        <taxon>Pseudomonadota</taxon>
        <taxon>Betaproteobacteria</taxon>
        <taxon>Neisseriales</taxon>
        <taxon>Chromobacteriaceae</taxon>
        <taxon>Paludibacterium</taxon>
    </lineage>
</organism>
<dbReference type="SUPFAM" id="SSF52172">
    <property type="entry name" value="CheY-like"/>
    <property type="match status" value="1"/>
</dbReference>